<feature type="region of interest" description="Disordered" evidence="1">
    <location>
        <begin position="957"/>
        <end position="1009"/>
    </location>
</feature>
<feature type="compositionally biased region" description="Polar residues" evidence="1">
    <location>
        <begin position="1533"/>
        <end position="1544"/>
    </location>
</feature>
<dbReference type="Pfam" id="PF25039">
    <property type="entry name" value="BLTP1_M"/>
    <property type="match status" value="1"/>
</dbReference>
<dbReference type="GO" id="GO:0048488">
    <property type="term" value="P:synaptic vesicle endocytosis"/>
    <property type="evidence" value="ECO:0007669"/>
    <property type="project" value="TreeGrafter"/>
</dbReference>
<accession>A0A9D4K2J2</accession>
<proteinExistence type="predicted"/>
<dbReference type="PANTHER" id="PTHR31640:SF1">
    <property type="entry name" value="BRIDGE-LIKE LIPID TRANSFER PROTEIN FAMILY MEMBER 1"/>
    <property type="match status" value="1"/>
</dbReference>
<feature type="region of interest" description="Disordered" evidence="1">
    <location>
        <begin position="1034"/>
        <end position="1064"/>
    </location>
</feature>
<evidence type="ECO:0000259" key="2">
    <source>
        <dbReference type="SMART" id="SM01220"/>
    </source>
</evidence>
<dbReference type="PANTHER" id="PTHR31640">
    <property type="entry name" value="TRANSMEMBRANE PROTEIN KIAA1109"/>
    <property type="match status" value="1"/>
</dbReference>
<feature type="region of interest" description="Disordered" evidence="1">
    <location>
        <begin position="92"/>
        <end position="120"/>
    </location>
</feature>
<feature type="compositionally biased region" description="Low complexity" evidence="1">
    <location>
        <begin position="1500"/>
        <end position="1512"/>
    </location>
</feature>
<evidence type="ECO:0000313" key="4">
    <source>
        <dbReference type="Proteomes" id="UP000828390"/>
    </source>
</evidence>
<feature type="region of interest" description="Disordered" evidence="1">
    <location>
        <begin position="788"/>
        <end position="932"/>
    </location>
</feature>
<dbReference type="EMBL" id="JAIWYP010000004">
    <property type="protein sequence ID" value="KAH3829893.1"/>
    <property type="molecule type" value="Genomic_DNA"/>
</dbReference>
<dbReference type="InterPro" id="IPR056741">
    <property type="entry name" value="BLTP1_M"/>
</dbReference>
<dbReference type="InterPro" id="IPR056742">
    <property type="entry name" value="BLTP1_C"/>
</dbReference>
<reference evidence="3" key="1">
    <citation type="journal article" date="2019" name="bioRxiv">
        <title>The Genome of the Zebra Mussel, Dreissena polymorpha: A Resource for Invasive Species Research.</title>
        <authorList>
            <person name="McCartney M.A."/>
            <person name="Auch B."/>
            <person name="Kono T."/>
            <person name="Mallez S."/>
            <person name="Zhang Y."/>
            <person name="Obille A."/>
            <person name="Becker A."/>
            <person name="Abrahante J.E."/>
            <person name="Garbe J."/>
            <person name="Badalamenti J.P."/>
            <person name="Herman A."/>
            <person name="Mangelson H."/>
            <person name="Liachko I."/>
            <person name="Sullivan S."/>
            <person name="Sone E.D."/>
            <person name="Koren S."/>
            <person name="Silverstein K.A.T."/>
            <person name="Beckman K.B."/>
            <person name="Gohl D.M."/>
        </authorList>
    </citation>
    <scope>NUCLEOTIDE SEQUENCE</scope>
    <source>
        <strain evidence="3">Duluth1</strain>
        <tissue evidence="3">Whole animal</tissue>
    </source>
</reference>
<feature type="region of interest" description="Disordered" evidence="1">
    <location>
        <begin position="1190"/>
        <end position="1224"/>
    </location>
</feature>
<comment type="caution">
    <text evidence="3">The sequence shown here is derived from an EMBL/GenBank/DDBJ whole genome shotgun (WGS) entry which is preliminary data.</text>
</comment>
<feature type="region of interest" description="Disordered" evidence="1">
    <location>
        <begin position="1383"/>
        <end position="1407"/>
    </location>
</feature>
<feature type="compositionally biased region" description="Basic and acidic residues" evidence="1">
    <location>
        <begin position="1489"/>
        <end position="1498"/>
    </location>
</feature>
<dbReference type="Pfam" id="PF25040">
    <property type="entry name" value="BLTP1_C"/>
    <property type="match status" value="4"/>
</dbReference>
<feature type="compositionally biased region" description="Polar residues" evidence="1">
    <location>
        <begin position="1475"/>
        <end position="1488"/>
    </location>
</feature>
<feature type="compositionally biased region" description="Basic and acidic residues" evidence="1">
    <location>
        <begin position="1967"/>
        <end position="1983"/>
    </location>
</feature>
<feature type="domain" description="Bridge-like lipid transfer protein family member 1 C-terminal" evidence="2">
    <location>
        <begin position="1538"/>
        <end position="1992"/>
    </location>
</feature>
<protein>
    <recommendedName>
        <fullName evidence="2">Bridge-like lipid transfer protein family member 1 C-terminal domain-containing protein</fullName>
    </recommendedName>
</protein>
<dbReference type="InterPro" id="IPR033616">
    <property type="entry name" value="BLTP1"/>
</dbReference>
<organism evidence="3 4">
    <name type="scientific">Dreissena polymorpha</name>
    <name type="common">Zebra mussel</name>
    <name type="synonym">Mytilus polymorpha</name>
    <dbReference type="NCBI Taxonomy" id="45954"/>
    <lineage>
        <taxon>Eukaryota</taxon>
        <taxon>Metazoa</taxon>
        <taxon>Spiralia</taxon>
        <taxon>Lophotrochozoa</taxon>
        <taxon>Mollusca</taxon>
        <taxon>Bivalvia</taxon>
        <taxon>Autobranchia</taxon>
        <taxon>Heteroconchia</taxon>
        <taxon>Euheterodonta</taxon>
        <taxon>Imparidentia</taxon>
        <taxon>Neoheterodontei</taxon>
        <taxon>Myida</taxon>
        <taxon>Dreissenoidea</taxon>
        <taxon>Dreissenidae</taxon>
        <taxon>Dreissena</taxon>
    </lineage>
</organism>
<feature type="compositionally biased region" description="Low complexity" evidence="1">
    <location>
        <begin position="876"/>
        <end position="890"/>
    </location>
</feature>
<reference evidence="3" key="2">
    <citation type="submission" date="2020-11" db="EMBL/GenBank/DDBJ databases">
        <authorList>
            <person name="McCartney M.A."/>
            <person name="Auch B."/>
            <person name="Kono T."/>
            <person name="Mallez S."/>
            <person name="Becker A."/>
            <person name="Gohl D.M."/>
            <person name="Silverstein K.A.T."/>
            <person name="Koren S."/>
            <person name="Bechman K.B."/>
            <person name="Herman A."/>
            <person name="Abrahante J.E."/>
            <person name="Garbe J."/>
        </authorList>
    </citation>
    <scope>NUCLEOTIDE SEQUENCE</scope>
    <source>
        <strain evidence="3">Duluth1</strain>
        <tissue evidence="3">Whole animal</tissue>
    </source>
</reference>
<evidence type="ECO:0000256" key="1">
    <source>
        <dbReference type="SAM" id="MobiDB-lite"/>
    </source>
</evidence>
<feature type="region of interest" description="Disordered" evidence="1">
    <location>
        <begin position="1475"/>
        <end position="1551"/>
    </location>
</feature>
<evidence type="ECO:0000313" key="3">
    <source>
        <dbReference type="EMBL" id="KAH3829893.1"/>
    </source>
</evidence>
<feature type="compositionally biased region" description="Basic and acidic residues" evidence="1">
    <location>
        <begin position="895"/>
        <end position="914"/>
    </location>
</feature>
<sequence>MLVLLEGPSLHSSYFVGYYNRTVVTVNIGRSQALHTTVKRRGKGHNSALVSIGEIEVDIPQHPVVLHGMLTRGTTQLSSTLQEFRRPISRTSRNFDDYGTLDSKSSGEKTPHPSAVPHPPRIIQESKSVTLHIHFKAILQGITIGASLLPSLRAQYKTGPITLSGVTVKKARFTLDLPHHTLSFKSKIKTMETSIPSSASIDLPPIHVYADYRQYKSNAPVSEALTEGLVLKEGSFLNAIAEVGMFEHSLTTDLLNHLVFVQKVFMKEVNELLQKVSGSDRPVPIWSDTENQSVASVQKSQILYSFHFRLKGIQITATTPTASAVRLETEAIDLEISNRVQMATDTAHCTTVEISNRVQMATDTAHCTTVNDDNQKVFIKAQVDLSLSLGQLIKNPLFEEADPEFQTMAYFKTKISVRNALQDEMIPGVSKDQEALLINMARPIVLAQPLAFDKAVLVWLNYKNAYEYWTEQRLALNKEVQTATRQVIDRLPQISPASQQTLSTLFLQLTVDDIGLCLPITPFVPSRLTDNEPGAAVVLTIESTQICACSSGSLVSKGKFTGFCVRIAEDFETSLDDWKPVRVDPQDLVMNACVVPEGTYEVCSRTTNPHSTDPGSNAKWILNIKWEMRGIDVHLDTNIGKRLSALGQTLTSLTGEEDEEFLLEDPDECLHVSLEDVSDQYQPPTELPHRRTSIIGDSLPEFVYDASIDPKKRARLLEKEMNDQAKIVQDLRTLGASHSTIDIETRKLEELKGIIFNDFRREVLSRIKKQGERASVFKDKLGIGSNPAHIRSKSYGGRLGKHRDSAPPSMLQVLPGHSRGYSDTTELPELNPHKVQFGETVSSTYTPPVTPDDTPRHGARGRQAKSLHIPMIEYPSTTSSDSYSESADSTDSGEEERKNVFGADKVDSSPEKSGRKGSFSNPSVGSGGSRSVIEPNIDFELDVKVVIDSGKCVLHPKEAREEELKRTKRDKTPTPGAEAPGSPTGRRKMKKQESASQIPSSKKTPAPQQPVIETTVFFLPGVDVKVRYNSKTDHVNSPANTLSDHGGETPDLSSKMDDSMNLSSRRGGVKKANLYAWLSLQSLPEEMVISPCLLVYLEQALEPIPLSLTSQVKKGQPVKENEIDSDLNGSYMSIGSPTFLGQFPVDIIVFIRVEPSIIRFNCLPVSRVECLLQVPSLEFVFSTKRSDIETNPASVEGPSPVKVKVNTQSASKKARERTTSGGLDTKLRSLSSASDLGMMTSSGGLSVTGCLTDFSLYIFHPYGGGGQRKNQSASPRLLGSIEEQKVLEDVQRKDSLSLNLEYVNLNISRTRKLELKVDKATPEKCNIVRFSTVCDIGLAAFKYDMRRLSEILSFPKAWYRRNLARRLFLGDESWAMDDEELLSRRKRRKRDSSSTSSTSSTQVGANSTFVGGGDSFLAPPFPSKPFTSSPALHVPVLHERDGGHYFLGHHRRGSSGDKVHVQIRPDFKNELAYQMSQHRGGSAPQSPIDSHHSPHEPHASTSNTSNRSGGTTAVHQSSSGGATPVAQPRMSRRNSQQPSSSGRTSQERKSTGWQTLVLYSVNLKQLEFHVNMSNVMGNTVWNMRDIKSQGRLAIDSTGHRDLGISAGLGGSHFESKGGVISGNVDLQGISMYFECHEDPKAGADPLHQAGVSMYAIEGRVDYMGSSVLMTRLSNMNLSLRDEWKIDKNQDHEAPLATTRTALLFAHGDLRWDKFHILISRSTTPDLMKIVAKLDEFISQQFTSSRRALGAMGTIPKHRLPEKRRSADEESFLSDLRHHRHWQKALANITGCKFSMLPTMLPREGMILGGTVTLRGNNLSLGCFHGINFRSKSWAVFTINEPYICFATEAQKTQDEEMNLQKRGSCGHIKARTSMSRKRHAPLTDVDYPVTSLVTDDQLTFQSPDTGHDGGVVCRSSSDRMTPTIHTCDIDRGPTDQSMSDQMAAAILRSLAGDVTGHNMTSRSLVRSGHDKTAGHRSGHDMTAGHRSGLVMI</sequence>
<feature type="region of interest" description="Disordered" evidence="1">
    <location>
        <begin position="1898"/>
        <end position="1917"/>
    </location>
</feature>
<feature type="region of interest" description="Disordered" evidence="1">
    <location>
        <begin position="1960"/>
        <end position="1992"/>
    </location>
</feature>
<gene>
    <name evidence="3" type="ORF">DPMN_103124</name>
</gene>
<dbReference type="SMART" id="SM01220">
    <property type="entry name" value="FSA_C"/>
    <property type="match status" value="1"/>
</dbReference>
<dbReference type="GO" id="GO:0098793">
    <property type="term" value="C:presynapse"/>
    <property type="evidence" value="ECO:0007669"/>
    <property type="project" value="GOC"/>
</dbReference>
<name>A0A9D4K2J2_DREPO</name>
<dbReference type="Proteomes" id="UP000828390">
    <property type="component" value="Unassembled WGS sequence"/>
</dbReference>
<keyword evidence="4" id="KW-1185">Reference proteome</keyword>
<feature type="compositionally biased region" description="Polar residues" evidence="1">
    <location>
        <begin position="994"/>
        <end position="1003"/>
    </location>
</feature>